<accession>A0A7J9I5R3</accession>
<sequence length="71" mass="7618">MAVFFDMGNRLISKIFVDGKLQKVEFGSLPTVCFTCGKSSHVQESYLVAGLKLVDGVATSSSLVSSSNKEQ</sequence>
<dbReference type="OrthoDB" id="1002340at2759"/>
<evidence type="ECO:0000313" key="1">
    <source>
        <dbReference type="EMBL" id="MBA0817457.1"/>
    </source>
</evidence>
<dbReference type="AlphaFoldDB" id="A0A7J9I5R3"/>
<gene>
    <name evidence="1" type="ORF">Gohar_022087</name>
</gene>
<evidence type="ECO:0000313" key="2">
    <source>
        <dbReference type="Proteomes" id="UP000593560"/>
    </source>
</evidence>
<keyword evidence="2" id="KW-1185">Reference proteome</keyword>
<protein>
    <submittedName>
        <fullName evidence="1">Uncharacterized protein</fullName>
    </submittedName>
</protein>
<dbReference type="Proteomes" id="UP000593560">
    <property type="component" value="Unassembled WGS sequence"/>
</dbReference>
<comment type="caution">
    <text evidence="1">The sequence shown here is derived from an EMBL/GenBank/DDBJ whole genome shotgun (WGS) entry which is preliminary data.</text>
</comment>
<organism evidence="1 2">
    <name type="scientific">Gossypium harknessii</name>
    <dbReference type="NCBI Taxonomy" id="34285"/>
    <lineage>
        <taxon>Eukaryota</taxon>
        <taxon>Viridiplantae</taxon>
        <taxon>Streptophyta</taxon>
        <taxon>Embryophyta</taxon>
        <taxon>Tracheophyta</taxon>
        <taxon>Spermatophyta</taxon>
        <taxon>Magnoliopsida</taxon>
        <taxon>eudicotyledons</taxon>
        <taxon>Gunneridae</taxon>
        <taxon>Pentapetalae</taxon>
        <taxon>rosids</taxon>
        <taxon>malvids</taxon>
        <taxon>Malvales</taxon>
        <taxon>Malvaceae</taxon>
        <taxon>Malvoideae</taxon>
        <taxon>Gossypium</taxon>
    </lineage>
</organism>
<reference evidence="1 2" key="1">
    <citation type="journal article" date="2019" name="Genome Biol. Evol.">
        <title>Insights into the evolution of the New World diploid cottons (Gossypium, subgenus Houzingenia) based on genome sequencing.</title>
        <authorList>
            <person name="Grover C.E."/>
            <person name="Arick M.A. 2nd"/>
            <person name="Thrash A."/>
            <person name="Conover J.L."/>
            <person name="Sanders W.S."/>
            <person name="Peterson D.G."/>
            <person name="Frelichowski J.E."/>
            <person name="Scheffler J.A."/>
            <person name="Scheffler B.E."/>
            <person name="Wendel J.F."/>
        </authorList>
    </citation>
    <scope>NUCLEOTIDE SEQUENCE [LARGE SCALE GENOMIC DNA]</scope>
    <source>
        <strain evidence="1">0</strain>
        <tissue evidence="1">Leaf</tissue>
    </source>
</reference>
<proteinExistence type="predicted"/>
<name>A0A7J9I5R3_9ROSI</name>
<dbReference type="EMBL" id="JABFAD010020714">
    <property type="protein sequence ID" value="MBA0817457.1"/>
    <property type="molecule type" value="Genomic_DNA"/>
</dbReference>